<protein>
    <submittedName>
        <fullName evidence="1">Uncharacterized protein</fullName>
    </submittedName>
</protein>
<accession>A0A834SGV3</accession>
<evidence type="ECO:0000313" key="2">
    <source>
        <dbReference type="Proteomes" id="UP000634136"/>
    </source>
</evidence>
<comment type="caution">
    <text evidence="1">The sequence shown here is derived from an EMBL/GenBank/DDBJ whole genome shotgun (WGS) entry which is preliminary data.</text>
</comment>
<evidence type="ECO:0000313" key="1">
    <source>
        <dbReference type="EMBL" id="KAF7801988.1"/>
    </source>
</evidence>
<organism evidence="1 2">
    <name type="scientific">Senna tora</name>
    <dbReference type="NCBI Taxonomy" id="362788"/>
    <lineage>
        <taxon>Eukaryota</taxon>
        <taxon>Viridiplantae</taxon>
        <taxon>Streptophyta</taxon>
        <taxon>Embryophyta</taxon>
        <taxon>Tracheophyta</taxon>
        <taxon>Spermatophyta</taxon>
        <taxon>Magnoliopsida</taxon>
        <taxon>eudicotyledons</taxon>
        <taxon>Gunneridae</taxon>
        <taxon>Pentapetalae</taxon>
        <taxon>rosids</taxon>
        <taxon>fabids</taxon>
        <taxon>Fabales</taxon>
        <taxon>Fabaceae</taxon>
        <taxon>Caesalpinioideae</taxon>
        <taxon>Cassia clade</taxon>
        <taxon>Senna</taxon>
    </lineage>
</organism>
<name>A0A834SGV3_9FABA</name>
<dbReference type="Proteomes" id="UP000634136">
    <property type="component" value="Unassembled WGS sequence"/>
</dbReference>
<keyword evidence="2" id="KW-1185">Reference proteome</keyword>
<sequence length="263" mass="29536">MRVFPVVVLFGERTVLDAEACFLLNHICHGGVPPYEGFLAGTFVGALGHIGGDFGCICVCLICGMNNKDSQYFCNNTSQENAHFIAFLNGESKVGSSPFRDFGPRWGAICSSVLLSPLVWTLVDTLFCSVSVVPMKATTFVPVNFLIRPLWLYWGWELEQFHRVDFFQDVGGSSSERVNVMILILMRSELLALSHMAARHSDRSSPKHVVASPRRCFLDLPDWFLLAKSVFRHLLECFFSCYLCHVHHEVLGPLVSCCRKYCT</sequence>
<proteinExistence type="predicted"/>
<gene>
    <name evidence="1" type="ORF">G2W53_041099</name>
</gene>
<reference evidence="1" key="1">
    <citation type="submission" date="2020-09" db="EMBL/GenBank/DDBJ databases">
        <title>Genome-Enabled Discovery of Anthraquinone Biosynthesis in Senna tora.</title>
        <authorList>
            <person name="Kang S.-H."/>
            <person name="Pandey R.P."/>
            <person name="Lee C.-M."/>
            <person name="Sim J.-S."/>
            <person name="Jeong J.-T."/>
            <person name="Choi B.-S."/>
            <person name="Jung M."/>
            <person name="Ginzburg D."/>
            <person name="Zhao K."/>
            <person name="Won S.Y."/>
            <person name="Oh T.-J."/>
            <person name="Yu Y."/>
            <person name="Kim N.-H."/>
            <person name="Lee O.R."/>
            <person name="Lee T.-H."/>
            <person name="Bashyal P."/>
            <person name="Kim T.-S."/>
            <person name="Lee W.-H."/>
            <person name="Kawkins C."/>
            <person name="Kim C.-K."/>
            <person name="Kim J.S."/>
            <person name="Ahn B.O."/>
            <person name="Rhee S.Y."/>
            <person name="Sohng J.K."/>
        </authorList>
    </citation>
    <scope>NUCLEOTIDE SEQUENCE</scope>
    <source>
        <tissue evidence="1">Leaf</tissue>
    </source>
</reference>
<dbReference type="EMBL" id="JAAIUW010000013">
    <property type="protein sequence ID" value="KAF7801988.1"/>
    <property type="molecule type" value="Genomic_DNA"/>
</dbReference>
<dbReference type="AlphaFoldDB" id="A0A834SGV3"/>